<dbReference type="InterPro" id="IPR036412">
    <property type="entry name" value="HAD-like_sf"/>
</dbReference>
<dbReference type="InterPro" id="IPR006439">
    <property type="entry name" value="HAD-SF_hydro_IA"/>
</dbReference>
<comment type="caution">
    <text evidence="1">The sequence shown here is derived from an EMBL/GenBank/DDBJ whole genome shotgun (WGS) entry which is preliminary data.</text>
</comment>
<dbReference type="PANTHER" id="PTHR19288:SF46">
    <property type="entry name" value="HALOACID DEHALOGENASE-LIKE HYDROLASE DOMAIN-CONTAINING PROTEIN 2"/>
    <property type="match status" value="1"/>
</dbReference>
<dbReference type="EMBL" id="BMKF01000001">
    <property type="protein sequence ID" value="GGB67436.1"/>
    <property type="molecule type" value="Genomic_DNA"/>
</dbReference>
<keyword evidence="2" id="KW-1185">Reference proteome</keyword>
<dbReference type="PANTHER" id="PTHR19288">
    <property type="entry name" value="4-NITROPHENYLPHOSPHATASE-RELATED"/>
    <property type="match status" value="1"/>
</dbReference>
<dbReference type="InterPro" id="IPR006357">
    <property type="entry name" value="HAD-SF_hydro_IIA"/>
</dbReference>
<organism evidence="1 2">
    <name type="scientific">Henriciella pelagia</name>
    <dbReference type="NCBI Taxonomy" id="1977912"/>
    <lineage>
        <taxon>Bacteria</taxon>
        <taxon>Pseudomonadati</taxon>
        <taxon>Pseudomonadota</taxon>
        <taxon>Alphaproteobacteria</taxon>
        <taxon>Hyphomonadales</taxon>
        <taxon>Hyphomonadaceae</taxon>
        <taxon>Henriciella</taxon>
    </lineage>
</organism>
<sequence>MKTAKGFLLDWDGCCAIGNRIVPEAADFLRQHQNRTAIVSNNSTHTVGDFLSLLADEGIDMREDQVVLAGVEALNQAALSGSEPALVLGDPRMRALARSLGIEMVQQDAGLVVLLRDTRFSYRRLERAVNAIRNGARLIVANPDTTHPTGQGRLMPETGALLAAIRACVDVPSGAMDVIGKPSPHLFRKGCKALGTEHADTVMIGDNPLTDVRGASALGMRACLVDSPPGDFFRRLDQILKTA</sequence>
<accession>A0ABQ1JFX4</accession>
<dbReference type="Proteomes" id="UP000628854">
    <property type="component" value="Unassembled WGS sequence"/>
</dbReference>
<name>A0ABQ1JFX4_9PROT</name>
<dbReference type="Pfam" id="PF13344">
    <property type="entry name" value="Hydrolase_6"/>
    <property type="match status" value="1"/>
</dbReference>
<dbReference type="NCBIfam" id="TIGR01549">
    <property type="entry name" value="HAD-SF-IA-v1"/>
    <property type="match status" value="1"/>
</dbReference>
<reference evidence="2" key="1">
    <citation type="journal article" date="2019" name="Int. J. Syst. Evol. Microbiol.">
        <title>The Global Catalogue of Microorganisms (GCM) 10K type strain sequencing project: providing services to taxonomists for standard genome sequencing and annotation.</title>
        <authorList>
            <consortium name="The Broad Institute Genomics Platform"/>
            <consortium name="The Broad Institute Genome Sequencing Center for Infectious Disease"/>
            <person name="Wu L."/>
            <person name="Ma J."/>
        </authorList>
    </citation>
    <scope>NUCLEOTIDE SEQUENCE [LARGE SCALE GENOMIC DNA]</scope>
    <source>
        <strain evidence="2">CGMCC 1.15928</strain>
    </source>
</reference>
<dbReference type="Gene3D" id="3.40.50.1000">
    <property type="entry name" value="HAD superfamily/HAD-like"/>
    <property type="match status" value="2"/>
</dbReference>
<dbReference type="SUPFAM" id="SSF56784">
    <property type="entry name" value="HAD-like"/>
    <property type="match status" value="1"/>
</dbReference>
<gene>
    <name evidence="1" type="primary">yutF</name>
    <name evidence="1" type="ORF">GCM10011503_15290</name>
</gene>
<dbReference type="Pfam" id="PF13242">
    <property type="entry name" value="Hydrolase_like"/>
    <property type="match status" value="1"/>
</dbReference>
<evidence type="ECO:0000313" key="1">
    <source>
        <dbReference type="EMBL" id="GGB67436.1"/>
    </source>
</evidence>
<dbReference type="InterPro" id="IPR023214">
    <property type="entry name" value="HAD_sf"/>
</dbReference>
<evidence type="ECO:0000313" key="2">
    <source>
        <dbReference type="Proteomes" id="UP000628854"/>
    </source>
</evidence>
<protein>
    <submittedName>
        <fullName evidence="1">Acid sugar phosphatase</fullName>
    </submittedName>
</protein>
<proteinExistence type="predicted"/>